<sequence>MNSQPVDYEIKIETSDNYTITMYIDYFNSRLRIDDYRGNLAAIAEKVKALSKHYAFSKIIWKAREHDWPTLMQQGYVLEGIFKHYFNGDHAYSMCCYLEQSRKNSNHWLKEDEIITNIYGLDIQGEQSNLNEDYIIRHGTLKDVQQLSVLYDTVFKVYPTPMNEPDYLKKIIKEGTVFYAAEYKGKIISAASAEINYTYHNAELTDCATYIEHRKNGLMKHLILQLEKELKKKQIYCAYSLSRALSFGMNQVFYQLGYQYNGRLINNCYIFDKLEDMNVWVKDLSHS</sequence>
<dbReference type="InterPro" id="IPR016181">
    <property type="entry name" value="Acyl_CoA_acyltransferase"/>
</dbReference>
<dbReference type="EMBL" id="QOCW01000031">
    <property type="protein sequence ID" value="RBW67705.1"/>
    <property type="molecule type" value="Genomic_DNA"/>
</dbReference>
<dbReference type="Proteomes" id="UP000253314">
    <property type="component" value="Unassembled WGS sequence"/>
</dbReference>
<dbReference type="SUPFAM" id="SSF55729">
    <property type="entry name" value="Acyl-CoA N-acyltransferases (Nat)"/>
    <property type="match status" value="1"/>
</dbReference>
<dbReference type="InterPro" id="IPR000182">
    <property type="entry name" value="GNAT_dom"/>
</dbReference>
<protein>
    <submittedName>
        <fullName evidence="2">Putative beta-lysine N-acetyltransferase</fullName>
    </submittedName>
</protein>
<keyword evidence="2" id="KW-0808">Transferase</keyword>
<organism evidence="2 3">
    <name type="scientific">Bacillus taeanensis</name>
    <dbReference type="NCBI Taxonomy" id="273032"/>
    <lineage>
        <taxon>Bacteria</taxon>
        <taxon>Bacillati</taxon>
        <taxon>Bacillota</taxon>
        <taxon>Bacilli</taxon>
        <taxon>Bacillales</taxon>
        <taxon>Bacillaceae</taxon>
        <taxon>Bacillus</taxon>
    </lineage>
</organism>
<evidence type="ECO:0000313" key="3">
    <source>
        <dbReference type="Proteomes" id="UP000253314"/>
    </source>
</evidence>
<dbReference type="Pfam" id="PF00583">
    <property type="entry name" value="Acetyltransf_1"/>
    <property type="match status" value="1"/>
</dbReference>
<gene>
    <name evidence="2" type="primary">ablB</name>
    <name evidence="2" type="ORF">DS031_20755</name>
</gene>
<dbReference type="GO" id="GO:0008080">
    <property type="term" value="F:N-acetyltransferase activity"/>
    <property type="evidence" value="ECO:0007669"/>
    <property type="project" value="InterPro"/>
</dbReference>
<dbReference type="InterPro" id="IPR022525">
    <property type="entry name" value="GNAT_AblB"/>
</dbReference>
<name>A0A366XRF4_9BACI</name>
<dbReference type="RefSeq" id="WP_113808109.1">
    <property type="nucleotide sequence ID" value="NZ_QOCW01000031.1"/>
</dbReference>
<comment type="caution">
    <text evidence="2">The sequence shown here is derived from an EMBL/GenBank/DDBJ whole genome shotgun (WGS) entry which is preliminary data.</text>
</comment>
<accession>A0A366XRF4</accession>
<feature type="domain" description="N-acetyltransferase" evidence="1">
    <location>
        <begin position="134"/>
        <end position="285"/>
    </location>
</feature>
<dbReference type="AlphaFoldDB" id="A0A366XRF4"/>
<dbReference type="OrthoDB" id="9790652at2"/>
<reference evidence="2 3" key="1">
    <citation type="submission" date="2018-07" db="EMBL/GenBank/DDBJ databases">
        <title>Lottiidibacillus patelloidae gen. nov., sp. nov., isolated from the intestinal tract of a marine limpet and the reclassification of B. taeanensis BH030017T, B. algicola KMM 3737T and B. hwajinpoensis SW-72T as genus Lottiidibacillus.</title>
        <authorList>
            <person name="Liu R."/>
            <person name="Huang Z."/>
        </authorList>
    </citation>
    <scope>NUCLEOTIDE SEQUENCE [LARGE SCALE GENOMIC DNA]</scope>
    <source>
        <strain evidence="2 3">BH030017</strain>
    </source>
</reference>
<evidence type="ECO:0000313" key="2">
    <source>
        <dbReference type="EMBL" id="RBW67705.1"/>
    </source>
</evidence>
<proteinExistence type="predicted"/>
<keyword evidence="3" id="KW-1185">Reference proteome</keyword>
<dbReference type="Gene3D" id="3.40.630.30">
    <property type="match status" value="1"/>
</dbReference>
<evidence type="ECO:0000259" key="1">
    <source>
        <dbReference type="PROSITE" id="PS51186"/>
    </source>
</evidence>
<dbReference type="NCBIfam" id="TIGR03827">
    <property type="entry name" value="GNAT_ablB"/>
    <property type="match status" value="1"/>
</dbReference>
<dbReference type="PROSITE" id="PS51186">
    <property type="entry name" value="GNAT"/>
    <property type="match status" value="1"/>
</dbReference>